<organism evidence="1 2">
    <name type="scientific">Roseivivax isoporae LMG 25204</name>
    <dbReference type="NCBI Taxonomy" id="1449351"/>
    <lineage>
        <taxon>Bacteria</taxon>
        <taxon>Pseudomonadati</taxon>
        <taxon>Pseudomonadota</taxon>
        <taxon>Alphaproteobacteria</taxon>
        <taxon>Rhodobacterales</taxon>
        <taxon>Roseobacteraceae</taxon>
        <taxon>Roseivivax</taxon>
    </lineage>
</organism>
<dbReference type="Gene3D" id="3.40.50.300">
    <property type="entry name" value="P-loop containing nucleotide triphosphate hydrolases"/>
    <property type="match status" value="1"/>
</dbReference>
<dbReference type="InterPro" id="IPR027417">
    <property type="entry name" value="P-loop_NTPase"/>
</dbReference>
<sequence>MHMTFEPSDRNHVLVACEGTRLACVGGTALLFVPGRESLFAASPLVADLWDRLQAGIPLGDVAAAARASGEDASQMLDDLLRAGIVEYIAPRDGPRDVAFRMQVDLGVIRVCVNFLGTGHFRPLRDMLAPLEAPDPRPGRQLLVIGAPHRVGIARNGGETDWVTWKEAAPALKMALTDMALAAVDTVALHAATLSRRDEALLLAGAPGAGKSTLAVALGAAGFRLDGDDVCSLQTDGRVRALPFPATVKQGAWAILAPHRPDVAGCPAFTRPDGQRVRYLALTRGTPEARRVRTVLCLDRTDRCPPRMTPLGVADAIATLLNGAWSTDRKLSPHAFDALMACVAGARFYRMTYRTLDDAMAMIDTAWPLMPRDRLAATG</sequence>
<dbReference type="eggNOG" id="COG1493">
    <property type="taxonomic scope" value="Bacteria"/>
</dbReference>
<evidence type="ECO:0000313" key="1">
    <source>
        <dbReference type="EMBL" id="ETX27845.1"/>
    </source>
</evidence>
<reference evidence="1 2" key="1">
    <citation type="submission" date="2014-01" db="EMBL/GenBank/DDBJ databases">
        <title>Roseivivax isoporae LMG 25204 Genome Sequencing.</title>
        <authorList>
            <person name="Lai Q."/>
            <person name="Li G."/>
            <person name="Shao Z."/>
        </authorList>
    </citation>
    <scope>NUCLEOTIDE SEQUENCE [LARGE SCALE GENOMIC DNA]</scope>
    <source>
        <strain evidence="1 2">LMG 25204</strain>
    </source>
</reference>
<protein>
    <recommendedName>
        <fullName evidence="3">HPr kinase</fullName>
    </recommendedName>
</protein>
<accession>X7F4V6</accession>
<keyword evidence="2" id="KW-1185">Reference proteome</keyword>
<gene>
    <name evidence="1" type="ORF">RISW2_10960</name>
</gene>
<comment type="caution">
    <text evidence="1">The sequence shown here is derived from an EMBL/GenBank/DDBJ whole genome shotgun (WGS) entry which is preliminary data.</text>
</comment>
<dbReference type="STRING" id="1449351.RISW2_10960"/>
<dbReference type="EMBL" id="JAME01000026">
    <property type="protein sequence ID" value="ETX27845.1"/>
    <property type="molecule type" value="Genomic_DNA"/>
</dbReference>
<proteinExistence type="predicted"/>
<evidence type="ECO:0008006" key="3">
    <source>
        <dbReference type="Google" id="ProtNLM"/>
    </source>
</evidence>
<name>X7F4V6_9RHOB</name>
<dbReference type="SUPFAM" id="SSF53795">
    <property type="entry name" value="PEP carboxykinase-like"/>
    <property type="match status" value="1"/>
</dbReference>
<evidence type="ECO:0000313" key="2">
    <source>
        <dbReference type="Proteomes" id="UP000023430"/>
    </source>
</evidence>
<dbReference type="AlphaFoldDB" id="X7F4V6"/>
<dbReference type="Proteomes" id="UP000023430">
    <property type="component" value="Unassembled WGS sequence"/>
</dbReference>